<feature type="domain" description="Protein kinase" evidence="6">
    <location>
        <begin position="31"/>
        <end position="306"/>
    </location>
</feature>
<dbReference type="PANTHER" id="PTHR43289">
    <property type="entry name" value="MITOGEN-ACTIVATED PROTEIN KINASE KINASE KINASE 20-RELATED"/>
    <property type="match status" value="1"/>
</dbReference>
<dbReference type="Proteomes" id="UP001207582">
    <property type="component" value="Unassembled WGS sequence"/>
</dbReference>
<evidence type="ECO:0000313" key="7">
    <source>
        <dbReference type="EMBL" id="MCW3782389.1"/>
    </source>
</evidence>
<keyword evidence="7" id="KW-0723">Serine/threonine-protein kinase</keyword>
<keyword evidence="1" id="KW-0808">Transferase</keyword>
<dbReference type="SUPFAM" id="SSF56112">
    <property type="entry name" value="Protein kinase-like (PK-like)"/>
    <property type="match status" value="1"/>
</dbReference>
<keyword evidence="3 7" id="KW-0418">Kinase</keyword>
<organism evidence="7 8">
    <name type="scientific">Defluviimonas salinarum</name>
    <dbReference type="NCBI Taxonomy" id="2992147"/>
    <lineage>
        <taxon>Bacteria</taxon>
        <taxon>Pseudomonadati</taxon>
        <taxon>Pseudomonadota</taxon>
        <taxon>Alphaproteobacteria</taxon>
        <taxon>Rhodobacterales</taxon>
        <taxon>Paracoccaceae</taxon>
        <taxon>Albidovulum</taxon>
    </lineage>
</organism>
<sequence>MQAQLEAETPVDQEDFVDELSAGTKLLNGQYTISRFLNHGGFGITYLAKDSLDRDVVIKECFPGAFCRRSNTIVGARSRAHQAEFRSIVRLFVQEARNLSKLVHPNIVGVHQVFEDNDTAYMAIDYVNGRDLLAIIEDPEVEFAPTRIVSITRRLLDAVAFVHASGLLHRDIAPDNILINGAGEPILIDFGAAREEATRASRALSALRVVKDGYSPQEFYIAGSEQGPWSDLYALGASIYHAIAGEAPANSQVRLAAIAESKPDPYVPLAGRFPGYPEGFLGSVDHAMNVLPRNRIQSAGDWLSLLDGAAVASASAAAAAIEAAVAGMVAEAGQQDVADPQDEPQEKKEQASAPQDGAGRKEASAPPATGKTEVAALRPTGRMEAVAPSPTERKSRRGLMLGAAAIAIVAAVGVAMTMTGPEPVAKTVPAATGVAETPAPETKTATEAKVAEPVAVTTATTESAATESPVIETAATEGAAAESAAAPVRAELSYAVWDVSLPFASEYRVIGTTRFARLTGVNEGVDPALVGDWMVDGAMIFAINGRPISITNDLAAQVLRDITVGKDGMAHAELRIKTPGGAKYQSVEIAIPAVRRVGLADATSLESRLVDGAWKTVAVGVTEGATSKLHDGDVLLREVSTNTRFDAADSAERLIEKLAGGETTEATLEVQRGGQTTTVTMSLAPAS</sequence>
<evidence type="ECO:0000313" key="8">
    <source>
        <dbReference type="Proteomes" id="UP001207582"/>
    </source>
</evidence>
<dbReference type="InterPro" id="IPR020635">
    <property type="entry name" value="Tyr_kinase_cat_dom"/>
</dbReference>
<dbReference type="InterPro" id="IPR008266">
    <property type="entry name" value="Tyr_kinase_AS"/>
</dbReference>
<evidence type="ECO:0000256" key="4">
    <source>
        <dbReference type="ARBA" id="ARBA00022840"/>
    </source>
</evidence>
<gene>
    <name evidence="7" type="ORF">OM960_12415</name>
</gene>
<dbReference type="SMART" id="SM00219">
    <property type="entry name" value="TyrKc"/>
    <property type="match status" value="1"/>
</dbReference>
<dbReference type="Gene3D" id="1.10.510.10">
    <property type="entry name" value="Transferase(Phosphotransferase) domain 1"/>
    <property type="match status" value="1"/>
</dbReference>
<dbReference type="PANTHER" id="PTHR43289:SF6">
    <property type="entry name" value="SERINE_THREONINE-PROTEIN KINASE NEKL-3"/>
    <property type="match status" value="1"/>
</dbReference>
<keyword evidence="4" id="KW-0067">ATP-binding</keyword>
<dbReference type="PROSITE" id="PS50011">
    <property type="entry name" value="PROTEIN_KINASE_DOM"/>
    <property type="match status" value="1"/>
</dbReference>
<feature type="region of interest" description="Disordered" evidence="5">
    <location>
        <begin position="333"/>
        <end position="395"/>
    </location>
</feature>
<comment type="caution">
    <text evidence="7">The sequence shown here is derived from an EMBL/GenBank/DDBJ whole genome shotgun (WGS) entry which is preliminary data.</text>
</comment>
<dbReference type="RefSeq" id="WP_264772160.1">
    <property type="nucleotide sequence ID" value="NZ_JAPDOG010000010.1"/>
</dbReference>
<dbReference type="PROSITE" id="PS00109">
    <property type="entry name" value="PROTEIN_KINASE_TYR"/>
    <property type="match status" value="1"/>
</dbReference>
<evidence type="ECO:0000256" key="3">
    <source>
        <dbReference type="ARBA" id="ARBA00022777"/>
    </source>
</evidence>
<keyword evidence="2" id="KW-0547">Nucleotide-binding</keyword>
<dbReference type="CDD" id="cd14014">
    <property type="entry name" value="STKc_PknB_like"/>
    <property type="match status" value="1"/>
</dbReference>
<protein>
    <submittedName>
        <fullName evidence="7">Serine/threonine protein kinase</fullName>
    </submittedName>
</protein>
<dbReference type="EMBL" id="JAPDOG010000010">
    <property type="protein sequence ID" value="MCW3782389.1"/>
    <property type="molecule type" value="Genomic_DNA"/>
</dbReference>
<proteinExistence type="predicted"/>
<dbReference type="Gene3D" id="3.30.200.20">
    <property type="entry name" value="Phosphorylase Kinase, domain 1"/>
    <property type="match status" value="1"/>
</dbReference>
<dbReference type="Pfam" id="PF00069">
    <property type="entry name" value="Pkinase"/>
    <property type="match status" value="1"/>
</dbReference>
<evidence type="ECO:0000256" key="2">
    <source>
        <dbReference type="ARBA" id="ARBA00022741"/>
    </source>
</evidence>
<reference evidence="7 8" key="1">
    <citation type="submission" date="2022-10" db="EMBL/GenBank/DDBJ databases">
        <title>Defluviimonas sp. CAU 1641 isolated from mud.</title>
        <authorList>
            <person name="Kim W."/>
        </authorList>
    </citation>
    <scope>NUCLEOTIDE SEQUENCE [LARGE SCALE GENOMIC DNA]</scope>
    <source>
        <strain evidence="7 8">CAU 1641</strain>
    </source>
</reference>
<keyword evidence="8" id="KW-1185">Reference proteome</keyword>
<dbReference type="InterPro" id="IPR000719">
    <property type="entry name" value="Prot_kinase_dom"/>
</dbReference>
<name>A0ABT3J3X9_9RHOB</name>
<evidence type="ECO:0000259" key="6">
    <source>
        <dbReference type="PROSITE" id="PS50011"/>
    </source>
</evidence>
<dbReference type="GO" id="GO:0004674">
    <property type="term" value="F:protein serine/threonine kinase activity"/>
    <property type="evidence" value="ECO:0007669"/>
    <property type="project" value="UniProtKB-KW"/>
</dbReference>
<evidence type="ECO:0000256" key="1">
    <source>
        <dbReference type="ARBA" id="ARBA00022679"/>
    </source>
</evidence>
<dbReference type="InterPro" id="IPR011009">
    <property type="entry name" value="Kinase-like_dom_sf"/>
</dbReference>
<accession>A0ABT3J3X9</accession>
<evidence type="ECO:0000256" key="5">
    <source>
        <dbReference type="SAM" id="MobiDB-lite"/>
    </source>
</evidence>